<dbReference type="EMBL" id="PECK01000007">
    <property type="protein sequence ID" value="TDZ93105.1"/>
    <property type="molecule type" value="Genomic_DNA"/>
</dbReference>
<organism evidence="1 4">
    <name type="scientific">Mycobacteroides salmoniphilum</name>
    <dbReference type="NCBI Taxonomy" id="404941"/>
    <lineage>
        <taxon>Bacteria</taxon>
        <taxon>Bacillati</taxon>
        <taxon>Actinomycetota</taxon>
        <taxon>Actinomycetes</taxon>
        <taxon>Mycobacteriales</taxon>
        <taxon>Mycobacteriaceae</taxon>
        <taxon>Mycobacteroides</taxon>
    </lineage>
</organism>
<dbReference type="Proteomes" id="UP000295685">
    <property type="component" value="Unassembled WGS sequence"/>
</dbReference>
<dbReference type="AlphaFoldDB" id="A0A4R8SCQ3"/>
<protein>
    <submittedName>
        <fullName evidence="1">Uncharacterized protein</fullName>
    </submittedName>
</protein>
<dbReference type="EMBL" id="PECM01000004">
    <property type="protein sequence ID" value="TEA07696.1"/>
    <property type="molecule type" value="Genomic_DNA"/>
</dbReference>
<evidence type="ECO:0000313" key="1">
    <source>
        <dbReference type="EMBL" id="TDZ93105.1"/>
    </source>
</evidence>
<evidence type="ECO:0000313" key="4">
    <source>
        <dbReference type="Proteomes" id="UP000295685"/>
    </source>
</evidence>
<gene>
    <name evidence="2" type="ORF">CCUG60883_00759</name>
    <name evidence="1" type="ORF">CCUG60885_03609</name>
</gene>
<proteinExistence type="predicted"/>
<name>A0A4R8SCQ3_9MYCO</name>
<comment type="caution">
    <text evidence="1">The sequence shown here is derived from an EMBL/GenBank/DDBJ whole genome shotgun (WGS) entry which is preliminary data.</text>
</comment>
<reference evidence="3 4" key="1">
    <citation type="journal article" date="2019" name="Sci. Rep.">
        <title>Extended insight into the Mycobacterium chelonae-abscessus complex through whole genome sequencing of Mycobacterium salmoniphilum outbreak and Mycobacterium salmoniphilum-like strains.</title>
        <authorList>
            <person name="Behra P.R.K."/>
            <person name="Das S."/>
            <person name="Pettersson B.M.F."/>
            <person name="Shirreff L."/>
            <person name="DuCote T."/>
            <person name="Jacobsson K.G."/>
            <person name="Ennis D.G."/>
            <person name="Kirsebom L.A."/>
        </authorList>
    </citation>
    <scope>NUCLEOTIDE SEQUENCE [LARGE SCALE GENOMIC DNA]</scope>
    <source>
        <strain evidence="2 3">CCUG 60883</strain>
        <strain evidence="1 4">CCUG 60885</strain>
    </source>
</reference>
<evidence type="ECO:0000313" key="2">
    <source>
        <dbReference type="EMBL" id="TEA07696.1"/>
    </source>
</evidence>
<sequence>MQQQWGTTMAQALIAYEDAVLRLVDAHDGRVAHSSRYERAEFIRSGGGERPS</sequence>
<evidence type="ECO:0000313" key="3">
    <source>
        <dbReference type="Proteomes" id="UP000294844"/>
    </source>
</evidence>
<dbReference type="Proteomes" id="UP000294844">
    <property type="component" value="Unassembled WGS sequence"/>
</dbReference>
<keyword evidence="3" id="KW-1185">Reference proteome</keyword>
<accession>A0A4R8SCQ3</accession>